<dbReference type="PANTHER" id="PTHR36111">
    <property type="entry name" value="INNER MEMBRANE PROTEIN-RELATED"/>
    <property type="match status" value="1"/>
</dbReference>
<organism evidence="1 2">
    <name type="scientific">Dellaglioa algida</name>
    <dbReference type="NCBI Taxonomy" id="105612"/>
    <lineage>
        <taxon>Bacteria</taxon>
        <taxon>Bacillati</taxon>
        <taxon>Bacillota</taxon>
        <taxon>Bacilli</taxon>
        <taxon>Lactobacillales</taxon>
        <taxon>Lactobacillaceae</taxon>
        <taxon>Dellaglioa</taxon>
    </lineage>
</organism>
<dbReference type="Proteomes" id="UP000321659">
    <property type="component" value="Unassembled WGS sequence"/>
</dbReference>
<reference evidence="1 2" key="1">
    <citation type="submission" date="2019-04" db="EMBL/GenBank/DDBJ databases">
        <title>In vitro growth and metabolic characteristics of meat-borne Lactobacillus algidus strains.</title>
        <authorList>
            <person name="Sade E."/>
            <person name="Per J."/>
            <person name="Tytti H."/>
            <person name="Johanna B.K."/>
        </authorList>
    </citation>
    <scope>NUCLEOTIDE SEQUENCE [LARGE SCALE GENOMIC DNA]</scope>
    <source>
        <strain evidence="1 2">LTS37-1</strain>
    </source>
</reference>
<dbReference type="EMBL" id="SRRQ01000001">
    <property type="protein sequence ID" value="TWW11945.1"/>
    <property type="molecule type" value="Genomic_DNA"/>
</dbReference>
<dbReference type="InterPro" id="IPR007563">
    <property type="entry name" value="DUF554"/>
</dbReference>
<protein>
    <submittedName>
        <fullName evidence="1">Membrane protein</fullName>
    </submittedName>
</protein>
<gene>
    <name evidence="1" type="ORF">LABALGLTS371_01560</name>
</gene>
<proteinExistence type="predicted"/>
<dbReference type="Pfam" id="PF04474">
    <property type="entry name" value="DUF554"/>
    <property type="match status" value="1"/>
</dbReference>
<dbReference type="GeneID" id="83548003"/>
<comment type="caution">
    <text evidence="1">The sequence shown here is derived from an EMBL/GenBank/DDBJ whole genome shotgun (WGS) entry which is preliminary data.</text>
</comment>
<evidence type="ECO:0000313" key="1">
    <source>
        <dbReference type="EMBL" id="TWW11945.1"/>
    </source>
</evidence>
<dbReference type="AlphaFoldDB" id="A0A2C8EQA9"/>
<evidence type="ECO:0000313" key="2">
    <source>
        <dbReference type="Proteomes" id="UP000321659"/>
    </source>
</evidence>
<accession>A0A2C8EQA9</accession>
<dbReference type="RefSeq" id="WP_112250945.1">
    <property type="nucleotide sequence ID" value="NZ_CBCRTS010000001.1"/>
</dbReference>
<name>A0A2C8EQA9_9LACO</name>
<sequence>MFGSLIGTFTDSIGIIVASIIGSFIGKKMSDKYKNVLLTMLGFIAFGVGIQSITAYMPKSHYAILFIISLVVGTTLGTWWDLEGKVNKLSAGKSEGLGKSVVTEVILSTLGALPIVGSIMAATSHDFTFLFVNASLDFVMVVILAATSGIGMMICAPIVFIFQFIIILIATFGRGFLTDPFITEIAILGGFMVAASGLSLLQLKDLKATNMMPALLVPIVFFAGKLMFNI</sequence>
<dbReference type="PANTHER" id="PTHR36111:SF2">
    <property type="entry name" value="INNER MEMBRANE PROTEIN"/>
    <property type="match status" value="1"/>
</dbReference>